<gene>
    <name evidence="1" type="ORF">S01H4_55402</name>
</gene>
<evidence type="ECO:0008006" key="2">
    <source>
        <dbReference type="Google" id="ProtNLM"/>
    </source>
</evidence>
<evidence type="ECO:0000313" key="1">
    <source>
        <dbReference type="EMBL" id="GAH18229.1"/>
    </source>
</evidence>
<dbReference type="Gene3D" id="3.50.50.60">
    <property type="entry name" value="FAD/NAD(P)-binding domain"/>
    <property type="match status" value="1"/>
</dbReference>
<dbReference type="GO" id="GO:0005829">
    <property type="term" value="C:cytosol"/>
    <property type="evidence" value="ECO:0007669"/>
    <property type="project" value="TreeGrafter"/>
</dbReference>
<name>X1EM76_9ZZZZ</name>
<protein>
    <recommendedName>
        <fullName evidence="2">Amine oxidase domain-containing protein</fullName>
    </recommendedName>
</protein>
<sequence length="104" mass="12112">EFAVDELARIGIIEKEDVLDSTVSRMPKAYPAYFGTYDQFHVIRDFIDKFENLFLIGRNGMHRYNNQDHSMLTAMTAVQNIINNAKTKENIWNVNVEKQYHEAG</sequence>
<dbReference type="PANTHER" id="PTHR21197:SF0">
    <property type="entry name" value="UDP-GALACTOPYRANOSE MUTASE"/>
    <property type="match status" value="1"/>
</dbReference>
<dbReference type="InterPro" id="IPR036188">
    <property type="entry name" value="FAD/NAD-bd_sf"/>
</dbReference>
<dbReference type="AlphaFoldDB" id="X1EM76"/>
<dbReference type="GO" id="GO:0050660">
    <property type="term" value="F:flavin adenine dinucleotide binding"/>
    <property type="evidence" value="ECO:0007669"/>
    <property type="project" value="TreeGrafter"/>
</dbReference>
<feature type="non-terminal residue" evidence="1">
    <location>
        <position position="1"/>
    </location>
</feature>
<reference evidence="1" key="1">
    <citation type="journal article" date="2014" name="Front. Microbiol.">
        <title>High frequency of phylogenetically diverse reductive dehalogenase-homologous genes in deep subseafloor sedimentary metagenomes.</title>
        <authorList>
            <person name="Kawai M."/>
            <person name="Futagami T."/>
            <person name="Toyoda A."/>
            <person name="Takaki Y."/>
            <person name="Nishi S."/>
            <person name="Hori S."/>
            <person name="Arai W."/>
            <person name="Tsubouchi T."/>
            <person name="Morono Y."/>
            <person name="Uchiyama I."/>
            <person name="Ito T."/>
            <person name="Fujiyama A."/>
            <person name="Inagaki F."/>
            <person name="Takami H."/>
        </authorList>
    </citation>
    <scope>NUCLEOTIDE SEQUENCE</scope>
    <source>
        <strain evidence="1">Expedition CK06-06</strain>
    </source>
</reference>
<dbReference type="PANTHER" id="PTHR21197">
    <property type="entry name" value="UDP-GALACTOPYRANOSE MUTASE"/>
    <property type="match status" value="1"/>
</dbReference>
<organism evidence="1">
    <name type="scientific">marine sediment metagenome</name>
    <dbReference type="NCBI Taxonomy" id="412755"/>
    <lineage>
        <taxon>unclassified sequences</taxon>
        <taxon>metagenomes</taxon>
        <taxon>ecological metagenomes</taxon>
    </lineage>
</organism>
<accession>X1EM76</accession>
<proteinExistence type="predicted"/>
<dbReference type="EMBL" id="BART01031973">
    <property type="protein sequence ID" value="GAH18229.1"/>
    <property type="molecule type" value="Genomic_DNA"/>
</dbReference>
<dbReference type="GO" id="GO:0008767">
    <property type="term" value="F:UDP-galactopyranose mutase activity"/>
    <property type="evidence" value="ECO:0007669"/>
    <property type="project" value="TreeGrafter"/>
</dbReference>
<comment type="caution">
    <text evidence="1">The sequence shown here is derived from an EMBL/GenBank/DDBJ whole genome shotgun (WGS) entry which is preliminary data.</text>
</comment>